<dbReference type="PANTHER" id="PTHR30487">
    <property type="entry name" value="TYPE 4 PREPILIN-LIKE PROTEINS LEADER PEPTIDE-PROCESSING ENZYME"/>
    <property type="match status" value="1"/>
</dbReference>
<evidence type="ECO:0000313" key="11">
    <source>
        <dbReference type="Proteomes" id="UP001595715"/>
    </source>
</evidence>
<dbReference type="Pfam" id="PF01478">
    <property type="entry name" value="Peptidase_A24"/>
    <property type="match status" value="1"/>
</dbReference>
<evidence type="ECO:0000259" key="9">
    <source>
        <dbReference type="Pfam" id="PF06750"/>
    </source>
</evidence>
<feature type="domain" description="Prepilin type IV endopeptidase peptidase" evidence="8">
    <location>
        <begin position="104"/>
        <end position="207"/>
    </location>
</feature>
<protein>
    <submittedName>
        <fullName evidence="10">Prepilin peptidase</fullName>
        <ecNumber evidence="10">3.4.23.-</ecNumber>
    </submittedName>
</protein>
<feature type="transmembrane region" description="Helical" evidence="7">
    <location>
        <begin position="100"/>
        <end position="116"/>
    </location>
</feature>
<keyword evidence="3" id="KW-1003">Cell membrane</keyword>
<dbReference type="InterPro" id="IPR050882">
    <property type="entry name" value="Prepilin_peptidase/N-MTase"/>
</dbReference>
<evidence type="ECO:0000256" key="7">
    <source>
        <dbReference type="SAM" id="Phobius"/>
    </source>
</evidence>
<dbReference type="PANTHER" id="PTHR30487:SF0">
    <property type="entry name" value="PREPILIN LEADER PEPTIDASE_N-METHYLTRANSFERASE-RELATED"/>
    <property type="match status" value="1"/>
</dbReference>
<evidence type="ECO:0000256" key="2">
    <source>
        <dbReference type="ARBA" id="ARBA00005801"/>
    </source>
</evidence>
<dbReference type="InterPro" id="IPR000045">
    <property type="entry name" value="Prepilin_IV_endopep_pep"/>
</dbReference>
<keyword evidence="10" id="KW-0378">Hydrolase</keyword>
<dbReference type="EMBL" id="JBHSAM010000034">
    <property type="protein sequence ID" value="MFC4103330.1"/>
    <property type="molecule type" value="Genomic_DNA"/>
</dbReference>
<evidence type="ECO:0000313" key="10">
    <source>
        <dbReference type="EMBL" id="MFC4103330.1"/>
    </source>
</evidence>
<evidence type="ECO:0000256" key="1">
    <source>
        <dbReference type="ARBA" id="ARBA00004651"/>
    </source>
</evidence>
<dbReference type="Gene3D" id="1.20.120.1220">
    <property type="match status" value="1"/>
</dbReference>
<comment type="subcellular location">
    <subcellularLocation>
        <location evidence="1">Cell membrane</location>
        <topology evidence="1">Multi-pass membrane protein</topology>
    </subcellularLocation>
</comment>
<comment type="similarity">
    <text evidence="2">Belongs to the peptidase A24 family.</text>
</comment>
<gene>
    <name evidence="10" type="ORF">ACFOZ8_27280</name>
</gene>
<dbReference type="InterPro" id="IPR010627">
    <property type="entry name" value="Prepilin_pept_A24_N"/>
</dbReference>
<dbReference type="RefSeq" id="WP_377721898.1">
    <property type="nucleotide sequence ID" value="NZ_JBHSAM010000034.1"/>
</dbReference>
<feature type="transmembrane region" description="Helical" evidence="7">
    <location>
        <begin position="74"/>
        <end position="94"/>
    </location>
</feature>
<feature type="transmembrane region" description="Helical" evidence="7">
    <location>
        <begin position="179"/>
        <end position="207"/>
    </location>
</feature>
<accession>A0ABV8KBC4</accession>
<dbReference type="GO" id="GO:0016787">
    <property type="term" value="F:hydrolase activity"/>
    <property type="evidence" value="ECO:0007669"/>
    <property type="project" value="UniProtKB-KW"/>
</dbReference>
<feature type="transmembrane region" description="Helical" evidence="7">
    <location>
        <begin position="6"/>
        <end position="25"/>
    </location>
</feature>
<organism evidence="10 11">
    <name type="scientific">Paenibacillus xanthanilyticus</name>
    <dbReference type="NCBI Taxonomy" id="1783531"/>
    <lineage>
        <taxon>Bacteria</taxon>
        <taxon>Bacillati</taxon>
        <taxon>Bacillota</taxon>
        <taxon>Bacilli</taxon>
        <taxon>Bacillales</taxon>
        <taxon>Paenibacillaceae</taxon>
        <taxon>Paenibacillus</taxon>
    </lineage>
</organism>
<reference evidence="11" key="1">
    <citation type="journal article" date="2019" name="Int. J. Syst. Evol. Microbiol.">
        <title>The Global Catalogue of Microorganisms (GCM) 10K type strain sequencing project: providing services to taxonomists for standard genome sequencing and annotation.</title>
        <authorList>
            <consortium name="The Broad Institute Genomics Platform"/>
            <consortium name="The Broad Institute Genome Sequencing Center for Infectious Disease"/>
            <person name="Wu L."/>
            <person name="Ma J."/>
        </authorList>
    </citation>
    <scope>NUCLEOTIDE SEQUENCE [LARGE SCALE GENOMIC DNA]</scope>
    <source>
        <strain evidence="11">IBRC-M 10987</strain>
    </source>
</reference>
<feature type="transmembrane region" description="Helical" evidence="7">
    <location>
        <begin position="123"/>
        <end position="141"/>
    </location>
</feature>
<evidence type="ECO:0000256" key="6">
    <source>
        <dbReference type="ARBA" id="ARBA00023136"/>
    </source>
</evidence>
<feature type="domain" description="Prepilin peptidase A24 N-terminal" evidence="9">
    <location>
        <begin position="11"/>
        <end position="94"/>
    </location>
</feature>
<proteinExistence type="inferred from homology"/>
<keyword evidence="6 7" id="KW-0472">Membrane</keyword>
<sequence length="252" mass="27289">MTIAIALYLFIVGLVCGSFFNVVGLRVPAKQSVIRPPSHCTSCQTQLRRRDLVPVFSWLLSRGRCRHCGAQVSFVYPLGELVTGLLFAGLFLRFGLSLELISALLLSSLSVIITVSDLKYMLIPNKVLLFFLPLLIAARVLHHELPLWQYLVGALFGGGILLLVHLFSGGRMGFGDIKLFAVLGFVIGFPNTVVALLLACLLGVIVGGALQLLGLIERKQPVPFGPFLAVGSLIAYAFGQAIIDGYFSILFA</sequence>
<evidence type="ECO:0000256" key="5">
    <source>
        <dbReference type="ARBA" id="ARBA00022989"/>
    </source>
</evidence>
<dbReference type="Pfam" id="PF06750">
    <property type="entry name" value="A24_N_bact"/>
    <property type="match status" value="1"/>
</dbReference>
<keyword evidence="11" id="KW-1185">Reference proteome</keyword>
<evidence type="ECO:0000259" key="8">
    <source>
        <dbReference type="Pfam" id="PF01478"/>
    </source>
</evidence>
<feature type="transmembrane region" description="Helical" evidence="7">
    <location>
        <begin position="227"/>
        <end position="251"/>
    </location>
</feature>
<keyword evidence="4 7" id="KW-0812">Transmembrane</keyword>
<evidence type="ECO:0000256" key="3">
    <source>
        <dbReference type="ARBA" id="ARBA00022475"/>
    </source>
</evidence>
<dbReference type="Proteomes" id="UP001595715">
    <property type="component" value="Unassembled WGS sequence"/>
</dbReference>
<comment type="caution">
    <text evidence="10">The sequence shown here is derived from an EMBL/GenBank/DDBJ whole genome shotgun (WGS) entry which is preliminary data.</text>
</comment>
<feature type="transmembrane region" description="Helical" evidence="7">
    <location>
        <begin position="147"/>
        <end position="167"/>
    </location>
</feature>
<dbReference type="EC" id="3.4.23.-" evidence="10"/>
<evidence type="ECO:0000256" key="4">
    <source>
        <dbReference type="ARBA" id="ARBA00022692"/>
    </source>
</evidence>
<keyword evidence="5 7" id="KW-1133">Transmembrane helix</keyword>
<name>A0ABV8KBC4_9BACL</name>